<reference evidence="1" key="1">
    <citation type="submission" date="2023-03" db="EMBL/GenBank/DDBJ databases">
        <title>Massive genome expansion in bonnet fungi (Mycena s.s.) driven by repeated elements and novel gene families across ecological guilds.</title>
        <authorList>
            <consortium name="Lawrence Berkeley National Laboratory"/>
            <person name="Harder C.B."/>
            <person name="Miyauchi S."/>
            <person name="Viragh M."/>
            <person name="Kuo A."/>
            <person name="Thoen E."/>
            <person name="Andreopoulos B."/>
            <person name="Lu D."/>
            <person name="Skrede I."/>
            <person name="Drula E."/>
            <person name="Henrissat B."/>
            <person name="Morin E."/>
            <person name="Kohler A."/>
            <person name="Barry K."/>
            <person name="LaButti K."/>
            <person name="Morin E."/>
            <person name="Salamov A."/>
            <person name="Lipzen A."/>
            <person name="Mereny Z."/>
            <person name="Hegedus B."/>
            <person name="Baldrian P."/>
            <person name="Stursova M."/>
            <person name="Weitz H."/>
            <person name="Taylor A."/>
            <person name="Grigoriev I.V."/>
            <person name="Nagy L.G."/>
            <person name="Martin F."/>
            <person name="Kauserud H."/>
        </authorList>
    </citation>
    <scope>NUCLEOTIDE SEQUENCE</scope>
    <source>
        <strain evidence="1">CBHHK002</strain>
    </source>
</reference>
<dbReference type="EMBL" id="JARIHO010000040">
    <property type="protein sequence ID" value="KAJ7327992.1"/>
    <property type="molecule type" value="Genomic_DNA"/>
</dbReference>
<sequence length="110" mass="12639">MTWHEETKSQWEFEALDVDLLTRSQKCKSNGPRHKLTLGAGVKRYMQHEDGIEFEAISIAYQRPNNECPKTRGYTGQEMGHFLKQETSLNTLPFFGILAQAPSEIHVDIM</sequence>
<evidence type="ECO:0000313" key="2">
    <source>
        <dbReference type="Proteomes" id="UP001218218"/>
    </source>
</evidence>
<evidence type="ECO:0000313" key="1">
    <source>
        <dbReference type="EMBL" id="KAJ7327992.1"/>
    </source>
</evidence>
<gene>
    <name evidence="1" type="ORF">DFH08DRAFT_816153</name>
</gene>
<name>A0AAD6ZL32_9AGAR</name>
<dbReference type="Proteomes" id="UP001218218">
    <property type="component" value="Unassembled WGS sequence"/>
</dbReference>
<dbReference type="AlphaFoldDB" id="A0AAD6ZL32"/>
<keyword evidence="2" id="KW-1185">Reference proteome</keyword>
<comment type="caution">
    <text evidence="1">The sequence shown here is derived from an EMBL/GenBank/DDBJ whole genome shotgun (WGS) entry which is preliminary data.</text>
</comment>
<organism evidence="1 2">
    <name type="scientific">Mycena albidolilacea</name>
    <dbReference type="NCBI Taxonomy" id="1033008"/>
    <lineage>
        <taxon>Eukaryota</taxon>
        <taxon>Fungi</taxon>
        <taxon>Dikarya</taxon>
        <taxon>Basidiomycota</taxon>
        <taxon>Agaricomycotina</taxon>
        <taxon>Agaricomycetes</taxon>
        <taxon>Agaricomycetidae</taxon>
        <taxon>Agaricales</taxon>
        <taxon>Marasmiineae</taxon>
        <taxon>Mycenaceae</taxon>
        <taxon>Mycena</taxon>
    </lineage>
</organism>
<accession>A0AAD6ZL32</accession>
<protein>
    <submittedName>
        <fullName evidence="1">Uncharacterized protein</fullName>
    </submittedName>
</protein>
<proteinExistence type="predicted"/>